<dbReference type="Proteomes" id="UP000215563">
    <property type="component" value="Unassembled WGS sequence"/>
</dbReference>
<gene>
    <name evidence="2" type="ORF">CFP75_43400</name>
</gene>
<feature type="region of interest" description="Disordered" evidence="1">
    <location>
        <begin position="431"/>
        <end position="455"/>
    </location>
</feature>
<protein>
    <submittedName>
        <fullName evidence="2">Uncharacterized protein</fullName>
    </submittedName>
</protein>
<comment type="caution">
    <text evidence="2">The sequence shown here is derived from an EMBL/GenBank/DDBJ whole genome shotgun (WGS) entry which is preliminary data.</text>
</comment>
<dbReference type="GO" id="GO:0008237">
    <property type="term" value="F:metallopeptidase activity"/>
    <property type="evidence" value="ECO:0007669"/>
    <property type="project" value="InterPro"/>
</dbReference>
<evidence type="ECO:0000256" key="1">
    <source>
        <dbReference type="SAM" id="MobiDB-lite"/>
    </source>
</evidence>
<dbReference type="AlphaFoldDB" id="A0A229R562"/>
<accession>A0A229R562</accession>
<keyword evidence="3" id="KW-1185">Reference proteome</keyword>
<name>A0A229R562_AMYAL</name>
<dbReference type="EMBL" id="NMQU01000224">
    <property type="protein sequence ID" value="OXM41581.1"/>
    <property type="molecule type" value="Genomic_DNA"/>
</dbReference>
<dbReference type="OrthoDB" id="3655355at2"/>
<dbReference type="RefSeq" id="WP_020630429.1">
    <property type="nucleotide sequence ID" value="NZ_KB913032.1"/>
</dbReference>
<organism evidence="2 3">
    <name type="scientific">Amycolatopsis alba DSM 44262</name>
    <dbReference type="NCBI Taxonomy" id="1125972"/>
    <lineage>
        <taxon>Bacteria</taxon>
        <taxon>Bacillati</taxon>
        <taxon>Actinomycetota</taxon>
        <taxon>Actinomycetes</taxon>
        <taxon>Pseudonocardiales</taxon>
        <taxon>Pseudonocardiaceae</taxon>
        <taxon>Amycolatopsis</taxon>
    </lineage>
</organism>
<evidence type="ECO:0000313" key="3">
    <source>
        <dbReference type="Proteomes" id="UP000215563"/>
    </source>
</evidence>
<dbReference type="Gene3D" id="3.40.390.10">
    <property type="entry name" value="Collagenase (Catalytic Domain)"/>
    <property type="match status" value="3"/>
</dbReference>
<proteinExistence type="predicted"/>
<evidence type="ECO:0000313" key="2">
    <source>
        <dbReference type="EMBL" id="OXM41581.1"/>
    </source>
</evidence>
<sequence length="852" mass="93214">MAVTTVGMVLFPHGDLHVARTGTPPLKVSFHAQEFDDTKPDRYQLKEVTKDCVFDFFAPHKPVGHRFDGLPSINPATGIVTPGDPGVFLFQVRWGEVYLVGRLQVHEGITAWWFGNDSITTVLDSEFGHAQPSLYAKFTDDATGADRIGDITGHGYVTLTPDDPAKLKITPQGRVQGLAETTDSALPTGIKGNFLGVTNPLPVRVVDYGKARQNLEPVQTPDVAHADDMANILFIPEGFQDTDTDRKAFDLIVANTVRELFDKPRHQPYAMLEAGFNIFKAYLPSRDHYLTCGFRITDDDFNKAKPIPFNGRLGSEKTSYTMQELVAIVGLPMHNESRFDLVTIWQGQSLKGFDPSRVDPKLIAEWRAHDAVGILHARDTAFGMYLGQRPGDRPFGNSKPPVKPPALGDTTHVDLSAFIARLYEFYSPDATRTLAPDPRRNPPERYSPQRENPGAALPRFFNGSQYAFAPFHPIGKNWVPDTTKFKPSRGLVAMICYEDVDGGTTFDGTATAQTMAAKRTVAFTYADVVDKREMRRRDPLTGVPPTAAALLEIANTVAHEFGHSFNLGDEYEDASGDGDAATATADLTDDNLSVLGFLRDPGSPAPGRLIDPGKVKWLDLHRMILSAKITAPARPAGGAITVTIDPRYTGKWVQAQKDGTEVWLRNFSITKDGVQLPLAKGPGELLTGLKIGTIDATAGKITLSGVVAPLAEYRAGSFLYIPFKTPDGSLVSVVDKKVKEFLFLTKTPLNRDLVNDKVRKEDDEPVDIAGFAPPCNASKTVGVFEGGNAFSGGHYRPAGSCKMRNHYGTANVWTEISQDAGAFCYVCKWLIVNRVDPSYHAILSAAFYPGEL</sequence>
<dbReference type="InterPro" id="IPR024079">
    <property type="entry name" value="MetalloPept_cat_dom_sf"/>
</dbReference>
<reference evidence="2 3" key="1">
    <citation type="submission" date="2017-07" db="EMBL/GenBank/DDBJ databases">
        <title>Amycolatopsis alba DSM 44262 Genome sequencing and assembly.</title>
        <authorList>
            <person name="Kaur N."/>
            <person name="Mayilraj S."/>
        </authorList>
    </citation>
    <scope>NUCLEOTIDE SEQUENCE [LARGE SCALE GENOMIC DNA]</scope>
    <source>
        <strain evidence="2 3">DSM 44262</strain>
    </source>
</reference>